<keyword evidence="1" id="KW-0812">Transmembrane</keyword>
<sequence length="386" mass="43802">MQNVMNAVPQELTARATSAYASISGTISPGGLFFLLLVVAVLCYLFVVHYTLYDNEKKSVNTVDVARQLQSIKEEHQEYPLRNFYIKTALNCCCLGEWKNNYVDMVALEHVIAQGYRCLDFEVYSLSDTPIVGASSQAKNFYHTETFNHLDFMEVCKKINERAFSVAPNYNDPLLISLRIKSKNRNKEFIQRIIACIKTFGDRLLGPEYNYEFGGQNLGMIPVKNFMGKVIIMVDISNATVKSGCAEKPEFSSNCLHQYINIGATSPFMHVLDFTLKVKNAPSMNELIEHNKKNMSIVFPDSPFETNVNFHVAKIFGCQLIGMMALVEDANLKKCNQVFSDERCAFKLKPPELCYQPVVIETPDPQNPELSFATRNYKTDYATWKV</sequence>
<evidence type="ECO:0000313" key="3">
    <source>
        <dbReference type="EMBL" id="QHU36742.1"/>
    </source>
</evidence>
<dbReference type="PROSITE" id="PS50007">
    <property type="entry name" value="PIPLC_X_DOMAIN"/>
    <property type="match status" value="1"/>
</dbReference>
<dbReference type="InterPro" id="IPR017946">
    <property type="entry name" value="PLC-like_Pdiesterase_TIM-brl"/>
</dbReference>
<protein>
    <recommendedName>
        <fullName evidence="2">Phosphatidylinositol-specific phospholipase C X domain-containing protein</fullName>
    </recommendedName>
</protein>
<dbReference type="GO" id="GO:0008081">
    <property type="term" value="F:phosphoric diester hydrolase activity"/>
    <property type="evidence" value="ECO:0007669"/>
    <property type="project" value="InterPro"/>
</dbReference>
<dbReference type="GO" id="GO:0006629">
    <property type="term" value="P:lipid metabolic process"/>
    <property type="evidence" value="ECO:0007669"/>
    <property type="project" value="InterPro"/>
</dbReference>
<dbReference type="EMBL" id="MN740631">
    <property type="protein sequence ID" value="QHU36742.1"/>
    <property type="molecule type" value="Genomic_DNA"/>
</dbReference>
<feature type="transmembrane region" description="Helical" evidence="1">
    <location>
        <begin position="32"/>
        <end position="52"/>
    </location>
</feature>
<evidence type="ECO:0000256" key="1">
    <source>
        <dbReference type="SAM" id="Phobius"/>
    </source>
</evidence>
<dbReference type="Gene3D" id="3.20.20.190">
    <property type="entry name" value="Phosphatidylinositol (PI) phosphodiesterase"/>
    <property type="match status" value="1"/>
</dbReference>
<dbReference type="Pfam" id="PF00388">
    <property type="entry name" value="PI-PLC-X"/>
    <property type="match status" value="1"/>
</dbReference>
<keyword evidence="1" id="KW-1133">Transmembrane helix</keyword>
<dbReference type="InterPro" id="IPR000909">
    <property type="entry name" value="PLipase_C_PInositol-sp_X_dom"/>
</dbReference>
<reference evidence="3" key="1">
    <citation type="journal article" date="2020" name="Nature">
        <title>Giant virus diversity and host interactions through global metagenomics.</title>
        <authorList>
            <person name="Schulz F."/>
            <person name="Roux S."/>
            <person name="Paez-Espino D."/>
            <person name="Jungbluth S."/>
            <person name="Walsh D.A."/>
            <person name="Denef V.J."/>
            <person name="McMahon K.D."/>
            <person name="Konstantinidis K.T."/>
            <person name="Eloe-Fadrosh E.A."/>
            <person name="Kyrpides N.C."/>
            <person name="Woyke T."/>
        </authorList>
    </citation>
    <scope>NUCLEOTIDE SEQUENCE</scope>
    <source>
        <strain evidence="3">GVMAG-S-1035124-57</strain>
    </source>
</reference>
<organism evidence="3">
    <name type="scientific">viral metagenome</name>
    <dbReference type="NCBI Taxonomy" id="1070528"/>
    <lineage>
        <taxon>unclassified sequences</taxon>
        <taxon>metagenomes</taxon>
        <taxon>organismal metagenomes</taxon>
    </lineage>
</organism>
<accession>A0A6C0M5V0</accession>
<dbReference type="AlphaFoldDB" id="A0A6C0M5V0"/>
<dbReference type="SUPFAM" id="SSF51695">
    <property type="entry name" value="PLC-like phosphodiesterases"/>
    <property type="match status" value="1"/>
</dbReference>
<feature type="domain" description="Phosphatidylinositol-specific phospholipase C X" evidence="2">
    <location>
        <begin position="79"/>
        <end position="233"/>
    </location>
</feature>
<keyword evidence="1" id="KW-0472">Membrane</keyword>
<name>A0A6C0M5V0_9ZZZZ</name>
<evidence type="ECO:0000259" key="2">
    <source>
        <dbReference type="Pfam" id="PF00388"/>
    </source>
</evidence>
<proteinExistence type="predicted"/>